<dbReference type="Proteomes" id="UP000759273">
    <property type="component" value="Unassembled WGS sequence"/>
</dbReference>
<dbReference type="PROSITE" id="PS51737">
    <property type="entry name" value="RECOMBINASE_DNA_BIND"/>
    <property type="match status" value="1"/>
</dbReference>
<dbReference type="InterPro" id="IPR025827">
    <property type="entry name" value="Zn_ribbon_recom_dom"/>
</dbReference>
<dbReference type="PANTHER" id="PTHR30461:SF23">
    <property type="entry name" value="DNA RECOMBINASE-RELATED"/>
    <property type="match status" value="1"/>
</dbReference>
<dbReference type="Gene3D" id="3.40.50.1390">
    <property type="entry name" value="Resolvase, N-terminal catalytic domain"/>
    <property type="match status" value="1"/>
</dbReference>
<gene>
    <name evidence="3" type="ORF">KHY36_03605</name>
</gene>
<dbReference type="AlphaFoldDB" id="A0A943DB43"/>
<comment type="caution">
    <text evidence="3">The sequence shown here is derived from an EMBL/GenBank/DDBJ whole genome shotgun (WGS) entry which is preliminary data.</text>
</comment>
<dbReference type="Gene3D" id="3.90.1750.20">
    <property type="entry name" value="Putative Large Serine Recombinase, Chain B, Domain 2"/>
    <property type="match status" value="1"/>
</dbReference>
<feature type="domain" description="Recombinase" evidence="2">
    <location>
        <begin position="166"/>
        <end position="305"/>
    </location>
</feature>
<evidence type="ECO:0000313" key="3">
    <source>
        <dbReference type="EMBL" id="MBS5331599.1"/>
    </source>
</evidence>
<dbReference type="InterPro" id="IPR006119">
    <property type="entry name" value="Resolv_N"/>
</dbReference>
<dbReference type="PANTHER" id="PTHR30461">
    <property type="entry name" value="DNA-INVERTASE FROM LAMBDOID PROPHAGE"/>
    <property type="match status" value="1"/>
</dbReference>
<sequence length="407" mass="45815">MPPRKGWAAVYCRLSKEDEDKAAAESESIRNQRALLLDWAATHGYHVYKVYTDEDYSGIDRARPGFNAMLNDARQGKFEVILAKTQSRFTRDMELVERYLHGLFPEWGVRFIAVLDHVDTCDPAGKKARQINGLINEWYLEDLSGNVRAVLDHKRHSGCYIASFALYGYRKDPADHNRLVIDPPAAAVVRRIFALYVQGAGAGKIAQTLNAEAIPPPSVYRAAQSGQPAAKPTLWSKATVRRILSNSTYVGDMEQGRVRKLNYKSKKAIRLPRDEWIIVPGTHEGIISRRRFAAVQKQLEARSRAAHGETQHPLAGLVRCGMCGGKMELTGSGPRRYYRCCTAAKSRAACPGQPYLPMYDLEKLVQSKLQTYTPQPLTYALVHALIQTITVNSPENDQRTIKIIWRF</sequence>
<dbReference type="Pfam" id="PF00239">
    <property type="entry name" value="Resolvase"/>
    <property type="match status" value="1"/>
</dbReference>
<dbReference type="InterPro" id="IPR036162">
    <property type="entry name" value="Resolvase-like_N_sf"/>
</dbReference>
<protein>
    <submittedName>
        <fullName evidence="3">Recombinase family protein</fullName>
    </submittedName>
</protein>
<dbReference type="Pfam" id="PF13408">
    <property type="entry name" value="Zn_ribbon_recom"/>
    <property type="match status" value="1"/>
</dbReference>
<evidence type="ECO:0000259" key="1">
    <source>
        <dbReference type="PROSITE" id="PS51736"/>
    </source>
</evidence>
<dbReference type="InterPro" id="IPR050639">
    <property type="entry name" value="SSR_resolvase"/>
</dbReference>
<dbReference type="SUPFAM" id="SSF53041">
    <property type="entry name" value="Resolvase-like"/>
    <property type="match status" value="1"/>
</dbReference>
<dbReference type="InterPro" id="IPR038109">
    <property type="entry name" value="DNA_bind_recomb_sf"/>
</dbReference>
<proteinExistence type="predicted"/>
<evidence type="ECO:0000259" key="2">
    <source>
        <dbReference type="PROSITE" id="PS51737"/>
    </source>
</evidence>
<accession>A0A943DB43</accession>
<dbReference type="SMART" id="SM00857">
    <property type="entry name" value="Resolvase"/>
    <property type="match status" value="1"/>
</dbReference>
<dbReference type="GO" id="GO:0000150">
    <property type="term" value="F:DNA strand exchange activity"/>
    <property type="evidence" value="ECO:0007669"/>
    <property type="project" value="InterPro"/>
</dbReference>
<name>A0A943DB43_9FIRM</name>
<reference evidence="3" key="1">
    <citation type="submission" date="2021-02" db="EMBL/GenBank/DDBJ databases">
        <title>Infant gut strain persistence is associated with maternal origin, phylogeny, and functional potential including surface adhesion and iron acquisition.</title>
        <authorList>
            <person name="Lou Y.C."/>
        </authorList>
    </citation>
    <scope>NUCLEOTIDE SEQUENCE</scope>
    <source>
        <strain evidence="3">L3_101_000M1_dasL3_101_000M1_concoct_87</strain>
    </source>
</reference>
<dbReference type="EMBL" id="JAGZGG010000005">
    <property type="protein sequence ID" value="MBS5331599.1"/>
    <property type="molecule type" value="Genomic_DNA"/>
</dbReference>
<organism evidence="3 4">
    <name type="scientific">Subdoligranulum variabile</name>
    <dbReference type="NCBI Taxonomy" id="214851"/>
    <lineage>
        <taxon>Bacteria</taxon>
        <taxon>Bacillati</taxon>
        <taxon>Bacillota</taxon>
        <taxon>Clostridia</taxon>
        <taxon>Eubacteriales</taxon>
        <taxon>Oscillospiraceae</taxon>
        <taxon>Subdoligranulum</taxon>
    </lineage>
</organism>
<evidence type="ECO:0000313" key="4">
    <source>
        <dbReference type="Proteomes" id="UP000759273"/>
    </source>
</evidence>
<dbReference type="InterPro" id="IPR011109">
    <property type="entry name" value="DNA_bind_recombinase_dom"/>
</dbReference>
<dbReference type="Pfam" id="PF07508">
    <property type="entry name" value="Recombinase"/>
    <property type="match status" value="1"/>
</dbReference>
<feature type="domain" description="Resolvase/invertase-type recombinase catalytic" evidence="1">
    <location>
        <begin position="7"/>
        <end position="158"/>
    </location>
</feature>
<dbReference type="PROSITE" id="PS51736">
    <property type="entry name" value="RECOMBINASES_3"/>
    <property type="match status" value="1"/>
</dbReference>
<dbReference type="GO" id="GO:0003677">
    <property type="term" value="F:DNA binding"/>
    <property type="evidence" value="ECO:0007669"/>
    <property type="project" value="InterPro"/>
</dbReference>